<proteinExistence type="inferred from homology"/>
<dbReference type="PANTHER" id="PTHR12706">
    <property type="entry name" value="STRAWBERRY NOTCH-RELATED"/>
    <property type="match status" value="1"/>
</dbReference>
<dbReference type="InterPro" id="IPR027417">
    <property type="entry name" value="P-loop_NTPase"/>
</dbReference>
<keyword evidence="2" id="KW-0175">Coiled coil</keyword>
<feature type="domain" description="Strawberry notch helicase C" evidence="3">
    <location>
        <begin position="590"/>
        <end position="830"/>
    </location>
</feature>
<accession>A0ABT8KKD4</accession>
<dbReference type="Proteomes" id="UP001172082">
    <property type="component" value="Unassembled WGS sequence"/>
</dbReference>
<dbReference type="RefSeq" id="WP_346751203.1">
    <property type="nucleotide sequence ID" value="NZ_JAUJEA010000002.1"/>
</dbReference>
<comment type="similarity">
    <text evidence="1">Belongs to the SBNO family.</text>
</comment>
<dbReference type="InterPro" id="IPR039187">
    <property type="entry name" value="SNO_AAA"/>
</dbReference>
<feature type="coiled-coil region" evidence="2">
    <location>
        <begin position="901"/>
        <end position="965"/>
    </location>
</feature>
<organism evidence="5 6">
    <name type="scientific">Splendidivirga corallicola</name>
    <dbReference type="NCBI Taxonomy" id="3051826"/>
    <lineage>
        <taxon>Bacteria</taxon>
        <taxon>Pseudomonadati</taxon>
        <taxon>Bacteroidota</taxon>
        <taxon>Cytophagia</taxon>
        <taxon>Cytophagales</taxon>
        <taxon>Splendidivirgaceae</taxon>
        <taxon>Splendidivirga</taxon>
    </lineage>
</organism>
<name>A0ABT8KKD4_9BACT</name>
<dbReference type="Gene3D" id="3.40.50.300">
    <property type="entry name" value="P-loop containing nucleotide triphosphate hydrolases"/>
    <property type="match status" value="1"/>
</dbReference>
<gene>
    <name evidence="5" type="ORF">QQ008_07385</name>
</gene>
<dbReference type="PANTHER" id="PTHR12706:SF30">
    <property type="entry name" value="PROTEIN STRAWBERRY NOTCH-RELATED"/>
    <property type="match status" value="1"/>
</dbReference>
<keyword evidence="6" id="KW-1185">Reference proteome</keyword>
<dbReference type="SUPFAM" id="SSF52540">
    <property type="entry name" value="P-loop containing nucleoside triphosphate hydrolases"/>
    <property type="match status" value="2"/>
</dbReference>
<dbReference type="EMBL" id="JAUJEA010000002">
    <property type="protein sequence ID" value="MDN5201177.1"/>
    <property type="molecule type" value="Genomic_DNA"/>
</dbReference>
<feature type="domain" description="Strawberry notch AAA" evidence="4">
    <location>
        <begin position="107"/>
        <end position="393"/>
    </location>
</feature>
<evidence type="ECO:0000256" key="2">
    <source>
        <dbReference type="SAM" id="Coils"/>
    </source>
</evidence>
<dbReference type="Pfam" id="PF13872">
    <property type="entry name" value="AAA_34"/>
    <property type="match status" value="1"/>
</dbReference>
<evidence type="ECO:0000313" key="5">
    <source>
        <dbReference type="EMBL" id="MDN5201177.1"/>
    </source>
</evidence>
<dbReference type="Pfam" id="PF13871">
    <property type="entry name" value="Helicase_C_4"/>
    <property type="match status" value="1"/>
</dbReference>
<evidence type="ECO:0000259" key="4">
    <source>
        <dbReference type="Pfam" id="PF13872"/>
    </source>
</evidence>
<evidence type="ECO:0000256" key="1">
    <source>
        <dbReference type="ARBA" id="ARBA00006992"/>
    </source>
</evidence>
<reference evidence="5" key="1">
    <citation type="submission" date="2023-06" db="EMBL/GenBank/DDBJ databases">
        <title>Genomic of Parafulvivirga corallium.</title>
        <authorList>
            <person name="Wang G."/>
        </authorList>
    </citation>
    <scope>NUCLEOTIDE SEQUENCE</scope>
    <source>
        <strain evidence="5">BMA10</strain>
    </source>
</reference>
<evidence type="ECO:0000259" key="3">
    <source>
        <dbReference type="Pfam" id="PF13871"/>
    </source>
</evidence>
<sequence length="1418" mass="161670">MSEQQLTIEKDEFVQDAQQVQAMASQESELVEYIPKSKAPYRLNTLIPRNMAFEVQKALNGVVKKSGNIDNYVRNHLKYKTTEDLWKGLGAEQVDSVALYLNQFHREQGIIIADQTGIGKGRQAASVIRHAILNGYMPVFFTRKPDLFTDMYRDLKNIGYGNINPFIVNTDKDARVKDADGNVVFSPLSSSEQYNTLTEEYQVPTDSTESKEWHKRIGRNLPDPQEVPTITLIDTVDHVPGEYDVVFTTYSQIQAAHVFKRLWLAKVVASGVEGSKKFKPVVFILDESHMAGGFDSIIGTWMRDVLPQAKACCYLSATFAKYPEVMPLYARKTAIQEARQDEGNFVGAMLRGGLALQEIVASNLAESGQLIRRQRSNEGIKVDYITLDKEPERSKNRDRVNRIVRLMNEVVRFEEDYITPYLGELHARAKADGEHLKQRPRSLGVKQSPYFSRVFNIVDQLLFSLKVEEVAKQAINLLNEDKKVVVAFKSTMGAFLNDLNLKSGDVILPEQMDFARTLIKGLDSVLSFNYTDIENKKSRMVIDLDQLHPLARERYEEIKKAMWAESTGLSISPIDVFIHSLESATKGKELGGHDGSNFRVGEVTGRNQRVRLGDDTIVESFRSDTEKSFRLFNSGELDVLLINQSGSTGSSAHASVDFQDQRIRAMIIHQFELDINVEVQKRGRINRTGQVALPEYYYMVSDIPAEQRLMTMLKGKLKSLDANTTASQKTSDDTLKSPDFFNKYGDTVAWTWIRENPAMKEKLGYPTFHRENDKNGTRWVDNDSKDGAIKQVTGRAGLLEVADQEVVYQELLQRYEYQIQYEKQSGTYDLETEFLPLDAEIKKRYLFKKGTGGNTPFAKDTIRDESIVNNLKRPYTKDEIDKILVDQLQDKKPKQVQLKLVNEIKEKYPKLVEDRQEERQKTIAKLEKELEEMPAPGSGTDTEENDKIERNRERLQDLVSTKKDSLQRYVEELKYIGSEILKAIQYWEIGQVVSVPILGSYKSSLGIYLGVNIKKSVSNPYTLGNISLRFAVVDSRRMVEYRLSGDERAAISVIYTGSNGLTEDEKKNVLTNWNELVKEASAKREKRHILTENIVAGSNLIGSLNKLIKYNTLDGVIKNGIMLHRDYGKEGEDRNALLPISEAKSHIEGLAVDGIFSDHQVRVRFKRLGTNLFQVLIEKKGNFQIFTSDRFRTLIERAEGQSQDETPDFVQNAGDMTGVVHQKNLGLFLERLDEHGLQFLGEAKELEDWEIENEEDWNAKTARKGTFKYELGRPYGQGSNPTTSFVDYQEPTSQYPHGVVVYDRPLNDKEKYSYSLIPVYNNAEEPYQSWKAITLKSAIKDDFIKAVEEARDMRLNDALLHLGFFITNNPHEDGNPEFVFGRFMEEELGRAAFEDMLWVIAPIDELIEKLRIELEKTT</sequence>
<comment type="caution">
    <text evidence="5">The sequence shown here is derived from an EMBL/GenBank/DDBJ whole genome shotgun (WGS) entry which is preliminary data.</text>
</comment>
<dbReference type="InterPro" id="IPR026937">
    <property type="entry name" value="SBNO_Helicase_C_dom"/>
</dbReference>
<protein>
    <submittedName>
        <fullName evidence="5">Strawberry notch C-terminal domain-containing protein</fullName>
    </submittedName>
</protein>
<dbReference type="InterPro" id="IPR026741">
    <property type="entry name" value="SNO"/>
</dbReference>
<evidence type="ECO:0000313" key="6">
    <source>
        <dbReference type="Proteomes" id="UP001172082"/>
    </source>
</evidence>